<evidence type="ECO:0000313" key="1">
    <source>
        <dbReference type="EMBL" id="KAJ0041317.1"/>
    </source>
</evidence>
<keyword evidence="2" id="KW-1185">Reference proteome</keyword>
<comment type="caution">
    <text evidence="1">The sequence shown here is derived from an EMBL/GenBank/DDBJ whole genome shotgun (WGS) entry which is preliminary data.</text>
</comment>
<evidence type="ECO:0000313" key="2">
    <source>
        <dbReference type="Proteomes" id="UP001163603"/>
    </source>
</evidence>
<proteinExistence type="predicted"/>
<dbReference type="EMBL" id="CM047740">
    <property type="protein sequence ID" value="KAJ0041317.1"/>
    <property type="molecule type" value="Genomic_DNA"/>
</dbReference>
<dbReference type="Proteomes" id="UP001163603">
    <property type="component" value="Chromosome 5"/>
</dbReference>
<sequence length="478" mass="54488">MLRKNPNLVCVKNDNGLIPIVVASLYGSKDMVRYLYSKTPIEILSPENNDRSGATLLNCLITDGIYDVALNLLKKYPLLGVTEDFHRNYAIKLLAHKPSAFPSGQKFIFWKQWIYSCMCVKQSGIIHHHDDEWPPKKFGDDEESNIIRSQECSSYSNCLLRQVRSLFIGLIWKLLTCFVPDMKHIYHTKLRHAQVLELLNCILKEILKLSNTQLERIGFDQAIYDAIKHGIIEIVDELIECNPEIIWRKDKKGRTIFANALVLRQEKIFSHEVQSMVPPKYMEEVNENNKTPSALFSEEHQELVREGERWMKNTAASCMVVATLIAAVMFTSAFTVPGGDDNETGFPIFLKYDAFLVFVISNAFALFASSTAVLVFLGILTSRYEERDFLKSSPTKLIIGLFSLFFSIVTMMVAFGSALSIVLQARLKWVAIPVIVLSSIPVVFFALLQFPLLVEMVICTYWRDIFDKPKKGSMLEDN</sequence>
<organism evidence="1 2">
    <name type="scientific">Pistacia integerrima</name>
    <dbReference type="NCBI Taxonomy" id="434235"/>
    <lineage>
        <taxon>Eukaryota</taxon>
        <taxon>Viridiplantae</taxon>
        <taxon>Streptophyta</taxon>
        <taxon>Embryophyta</taxon>
        <taxon>Tracheophyta</taxon>
        <taxon>Spermatophyta</taxon>
        <taxon>Magnoliopsida</taxon>
        <taxon>eudicotyledons</taxon>
        <taxon>Gunneridae</taxon>
        <taxon>Pentapetalae</taxon>
        <taxon>rosids</taxon>
        <taxon>malvids</taxon>
        <taxon>Sapindales</taxon>
        <taxon>Anacardiaceae</taxon>
        <taxon>Pistacia</taxon>
    </lineage>
</organism>
<name>A0ACC0YS70_9ROSI</name>
<protein>
    <submittedName>
        <fullName evidence="1">Uncharacterized protein</fullName>
    </submittedName>
</protein>
<gene>
    <name evidence="1" type="ORF">Pint_27199</name>
</gene>
<reference evidence="2" key="1">
    <citation type="journal article" date="2023" name="G3 (Bethesda)">
        <title>Genome assembly and association tests identify interacting loci associated with vigor, precocity, and sex in interspecific pistachio rootstocks.</title>
        <authorList>
            <person name="Palmer W."/>
            <person name="Jacygrad E."/>
            <person name="Sagayaradj S."/>
            <person name="Cavanaugh K."/>
            <person name="Han R."/>
            <person name="Bertier L."/>
            <person name="Beede B."/>
            <person name="Kafkas S."/>
            <person name="Golino D."/>
            <person name="Preece J."/>
            <person name="Michelmore R."/>
        </authorList>
    </citation>
    <scope>NUCLEOTIDE SEQUENCE [LARGE SCALE GENOMIC DNA]</scope>
</reference>
<accession>A0ACC0YS70</accession>